<dbReference type="Proteomes" id="UP000194798">
    <property type="component" value="Unassembled WGS sequence"/>
</dbReference>
<dbReference type="AlphaFoldDB" id="A0A251X5V4"/>
<evidence type="ECO:0000313" key="1">
    <source>
        <dbReference type="EMBL" id="OUD13126.1"/>
    </source>
</evidence>
<accession>A0A251X5V4</accession>
<evidence type="ECO:0000313" key="2">
    <source>
        <dbReference type="Proteomes" id="UP000194798"/>
    </source>
</evidence>
<protein>
    <submittedName>
        <fullName evidence="1">Uncharacterized protein</fullName>
    </submittedName>
</protein>
<comment type="caution">
    <text evidence="1">The sequence shown here is derived from an EMBL/GenBank/DDBJ whole genome shotgun (WGS) entry which is preliminary data.</text>
</comment>
<proteinExistence type="predicted"/>
<organism evidence="1 2">
    <name type="scientific">Thioflexithrix psekupsensis</name>
    <dbReference type="NCBI Taxonomy" id="1570016"/>
    <lineage>
        <taxon>Bacteria</taxon>
        <taxon>Pseudomonadati</taxon>
        <taxon>Pseudomonadota</taxon>
        <taxon>Gammaproteobacteria</taxon>
        <taxon>Thiotrichales</taxon>
        <taxon>Thioflexithrix</taxon>
    </lineage>
</organism>
<sequence length="74" mass="7447">MLLLVGLGIGAVCDSAGAVVSTVKLLTANSLDTLPAASVTLIVQLLCVPSLRLLKVTVLLPTAAAVVVEVQLPL</sequence>
<name>A0A251X5V4_9GAMM</name>
<gene>
    <name evidence="1" type="ORF">TPSD3_10795</name>
</gene>
<keyword evidence="2" id="KW-1185">Reference proteome</keyword>
<reference evidence="1 2" key="1">
    <citation type="submission" date="2016-12" db="EMBL/GenBank/DDBJ databases">
        <title>Thioflexothrix psekupsii D3 genome sequencing and assembly.</title>
        <authorList>
            <person name="Fomenkov A."/>
            <person name="Vincze T."/>
            <person name="Grabovich M."/>
            <person name="Anton B.P."/>
            <person name="Dubinina G."/>
            <person name="Orlova M."/>
            <person name="Belousova E."/>
            <person name="Roberts R.J."/>
        </authorList>
    </citation>
    <scope>NUCLEOTIDE SEQUENCE [LARGE SCALE GENOMIC DNA]</scope>
    <source>
        <strain evidence="1">D3</strain>
    </source>
</reference>
<dbReference type="EMBL" id="MSLT01000018">
    <property type="protein sequence ID" value="OUD13126.1"/>
    <property type="molecule type" value="Genomic_DNA"/>
</dbReference>